<feature type="region of interest" description="Disordered" evidence="1">
    <location>
        <begin position="26"/>
        <end position="48"/>
    </location>
</feature>
<name>A0A7G8BLE0_9BACT</name>
<feature type="signal peptide" evidence="2">
    <location>
        <begin position="1"/>
        <end position="20"/>
    </location>
</feature>
<feature type="domain" description="DUF5666" evidence="3">
    <location>
        <begin position="146"/>
        <end position="209"/>
    </location>
</feature>
<dbReference type="Pfam" id="PF18914">
    <property type="entry name" value="DUF5666"/>
    <property type="match status" value="2"/>
</dbReference>
<dbReference type="AlphaFoldDB" id="A0A7G8BLE0"/>
<gene>
    <name evidence="4" type="ORF">H7849_05210</name>
</gene>
<feature type="chain" id="PRO_5028911087" description="DUF5666 domain-containing protein" evidence="2">
    <location>
        <begin position="21"/>
        <end position="238"/>
    </location>
</feature>
<feature type="region of interest" description="Disordered" evidence="1">
    <location>
        <begin position="213"/>
        <end position="238"/>
    </location>
</feature>
<evidence type="ECO:0000313" key="5">
    <source>
        <dbReference type="Proteomes" id="UP000515312"/>
    </source>
</evidence>
<dbReference type="Proteomes" id="UP000515312">
    <property type="component" value="Chromosome"/>
</dbReference>
<evidence type="ECO:0000256" key="1">
    <source>
        <dbReference type="SAM" id="MobiDB-lite"/>
    </source>
</evidence>
<evidence type="ECO:0000259" key="3">
    <source>
        <dbReference type="Pfam" id="PF18914"/>
    </source>
</evidence>
<organism evidence="4 5">
    <name type="scientific">Alloacidobacterium dinghuense</name>
    <dbReference type="NCBI Taxonomy" id="2763107"/>
    <lineage>
        <taxon>Bacteria</taxon>
        <taxon>Pseudomonadati</taxon>
        <taxon>Acidobacteriota</taxon>
        <taxon>Terriglobia</taxon>
        <taxon>Terriglobales</taxon>
        <taxon>Acidobacteriaceae</taxon>
        <taxon>Alloacidobacterium</taxon>
    </lineage>
</organism>
<accession>A0A7G8BLE0</accession>
<proteinExistence type="predicted"/>
<reference evidence="4 5" key="1">
    <citation type="submission" date="2020-08" db="EMBL/GenBank/DDBJ databases">
        <title>Edaphobacter telluris sp. nov. and Acidobacterium dinghuensis sp. nov., two acidobacteria isolated from forest soil.</title>
        <authorList>
            <person name="Fu J."/>
            <person name="Qiu L."/>
        </authorList>
    </citation>
    <scope>NUCLEOTIDE SEQUENCE [LARGE SCALE GENOMIC DNA]</scope>
    <source>
        <strain evidence="4">4Y35</strain>
    </source>
</reference>
<sequence length="238" mass="25014">MKVAHPRLPLLLLLTSMALAPLFAQQPDAQSSPEHERQGGGQRGGFMGMGSAVHGTVTAITGSQFTVKAEDGTTYNVATGPNTRVMKDRQPIKATEIKVGDVVMTGGEVDDKAHTVGAVFLAVLDAEQVARMKQMQADFGKTWTAGKITAINELTLTIERPDKKAQTITVDENTSFQKHRESITLADIKVGDAVTSRGALKDGNFVATQLSVVDPRRGPGGAGPNAGSAAAASPQQPQ</sequence>
<dbReference type="EMBL" id="CP060394">
    <property type="protein sequence ID" value="QNI33360.1"/>
    <property type="molecule type" value="Genomic_DNA"/>
</dbReference>
<evidence type="ECO:0000256" key="2">
    <source>
        <dbReference type="SAM" id="SignalP"/>
    </source>
</evidence>
<dbReference type="InterPro" id="IPR043724">
    <property type="entry name" value="DUF5666"/>
</dbReference>
<dbReference type="KEGG" id="adin:H7849_05210"/>
<feature type="domain" description="DUF5666" evidence="3">
    <location>
        <begin position="54"/>
        <end position="109"/>
    </location>
</feature>
<feature type="compositionally biased region" description="Gly residues" evidence="1">
    <location>
        <begin position="39"/>
        <end position="48"/>
    </location>
</feature>
<protein>
    <recommendedName>
        <fullName evidence="3">DUF5666 domain-containing protein</fullName>
    </recommendedName>
</protein>
<evidence type="ECO:0000313" key="4">
    <source>
        <dbReference type="EMBL" id="QNI33360.1"/>
    </source>
</evidence>
<keyword evidence="5" id="KW-1185">Reference proteome</keyword>
<keyword evidence="2" id="KW-0732">Signal</keyword>
<feature type="compositionally biased region" description="Low complexity" evidence="1">
    <location>
        <begin position="225"/>
        <end position="238"/>
    </location>
</feature>
<dbReference type="RefSeq" id="WP_186744727.1">
    <property type="nucleotide sequence ID" value="NZ_CP060394.1"/>
</dbReference>